<evidence type="ECO:0000256" key="2">
    <source>
        <dbReference type="SAM" id="Phobius"/>
    </source>
</evidence>
<evidence type="ECO:0000256" key="1">
    <source>
        <dbReference type="SAM" id="MobiDB-lite"/>
    </source>
</evidence>
<feature type="region of interest" description="Disordered" evidence="1">
    <location>
        <begin position="1"/>
        <end position="34"/>
    </location>
</feature>
<evidence type="ECO:0000313" key="4">
    <source>
        <dbReference type="Proteomes" id="UP001158045"/>
    </source>
</evidence>
<proteinExistence type="predicted"/>
<feature type="compositionally biased region" description="Basic and acidic residues" evidence="1">
    <location>
        <begin position="20"/>
        <end position="34"/>
    </location>
</feature>
<evidence type="ECO:0000313" key="3">
    <source>
        <dbReference type="EMBL" id="MDH8676969.1"/>
    </source>
</evidence>
<gene>
    <name evidence="3" type="ORF">QE109_02355</name>
</gene>
<keyword evidence="4" id="KW-1185">Reference proteome</keyword>
<comment type="caution">
    <text evidence="3">The sequence shown here is derived from an EMBL/GenBank/DDBJ whole genome shotgun (WGS) entry which is preliminary data.</text>
</comment>
<keyword evidence="2" id="KW-0812">Transmembrane</keyword>
<dbReference type="Proteomes" id="UP001158045">
    <property type="component" value="Unassembled WGS sequence"/>
</dbReference>
<keyword evidence="2" id="KW-1133">Transmembrane helix</keyword>
<accession>A0ABT6N998</accession>
<dbReference type="EMBL" id="JARYZI010000001">
    <property type="protein sequence ID" value="MDH8676969.1"/>
    <property type="molecule type" value="Genomic_DNA"/>
</dbReference>
<sequence length="254" mass="29111">MKDDFKPELNDETNSNVKSNENKNKNVNEKANEKVNKSSNKNWFVPIIISGILLITIFVLNVNQKNRIDDLAVKLDGVTLESHKANEEIAKLSSANEKLQKELEWIKAYNIDEMAQEITLNNRKISAISELLDQFSNISIFKGKVVSYTDSEAFVVEVELDADQEQSLIFMSDNKSNIKVLHQETHLWVTVPTDATFYAVDQYGFAATESGQFNELVTSDLSGTLKQFYPYSFVFVDDQLVQIYQGYFDFKERY</sequence>
<feature type="transmembrane region" description="Helical" evidence="2">
    <location>
        <begin position="43"/>
        <end position="62"/>
    </location>
</feature>
<keyword evidence="2" id="KW-0472">Membrane</keyword>
<organism evidence="3 4">
    <name type="scientific">Fusibacter bizertensis</name>
    <dbReference type="NCBI Taxonomy" id="1488331"/>
    <lineage>
        <taxon>Bacteria</taxon>
        <taxon>Bacillati</taxon>
        <taxon>Bacillota</taxon>
        <taxon>Clostridia</taxon>
        <taxon>Eubacteriales</taxon>
        <taxon>Eubacteriales Family XII. Incertae Sedis</taxon>
        <taxon>Fusibacter</taxon>
    </lineage>
</organism>
<reference evidence="3 4" key="1">
    <citation type="submission" date="2023-04" db="EMBL/GenBank/DDBJ databases">
        <title>Fusibacter bizertensis strain WBS, isolated from littoral bottom sediments of the Arctic seas - biochemical and genomic analysis.</title>
        <authorList>
            <person name="Brioukhanov A.L."/>
        </authorList>
    </citation>
    <scope>NUCLEOTIDE SEQUENCE [LARGE SCALE GENOMIC DNA]</scope>
    <source>
        <strain evidence="3 4">WBS</strain>
    </source>
</reference>
<name>A0ABT6N998_9FIRM</name>
<dbReference type="RefSeq" id="WP_281092769.1">
    <property type="nucleotide sequence ID" value="NZ_JARYZI010000001.1"/>
</dbReference>
<protein>
    <submittedName>
        <fullName evidence="3">Uncharacterized protein</fullName>
    </submittedName>
</protein>